<feature type="signal peptide" evidence="1">
    <location>
        <begin position="1"/>
        <end position="27"/>
    </location>
</feature>
<organism evidence="2 3">
    <name type="scientific">Reticulomyxa filosa</name>
    <dbReference type="NCBI Taxonomy" id="46433"/>
    <lineage>
        <taxon>Eukaryota</taxon>
        <taxon>Sar</taxon>
        <taxon>Rhizaria</taxon>
        <taxon>Retaria</taxon>
        <taxon>Foraminifera</taxon>
        <taxon>Monothalamids</taxon>
        <taxon>Reticulomyxidae</taxon>
        <taxon>Reticulomyxa</taxon>
    </lineage>
</organism>
<accession>X6NB47</accession>
<dbReference type="EMBL" id="ASPP01010184">
    <property type="protein sequence ID" value="ETO23128.1"/>
    <property type="molecule type" value="Genomic_DNA"/>
</dbReference>
<evidence type="ECO:0000313" key="2">
    <source>
        <dbReference type="EMBL" id="ETO23128.1"/>
    </source>
</evidence>
<dbReference type="AlphaFoldDB" id="X6NB47"/>
<evidence type="ECO:0000256" key="1">
    <source>
        <dbReference type="SAM" id="SignalP"/>
    </source>
</evidence>
<keyword evidence="3" id="KW-1185">Reference proteome</keyword>
<proteinExistence type="predicted"/>
<sequence>MEKKRRRAQNNAFKLMSLEILLFSSHASLLCKIGDVNIKTPIDYSQLYRYLLSCFVFSHCKVIWTQLKSIYVHCVASKLSNIAILCDVDHTNTLSAEMMEHFKKNIRFLSFVCLEWFEFLFSADLINFQQKEIEEYEQLNINYSVKDIICSEKKHNQDFVSANKLKLFQLLIAAKIHKFFHNSNSINIEFYYFKKLIETFDKKVWLALLADKKTHHIYLKFVSTNTSNQRTQHNITSVEITELLKLLVESKCTECDTLLSDLSILIRYFYLNEKEVCLCVVHDKSTNLKGEVDAISLNICQDFPNKSENANQWFLSQQKTMLDEKKELVPKPPSGHNDTNASRHAISRTNKMKKSINKHNTLLQQEEGKTTDTKQVSACHRQSTTRLPNTVNQKSFSDQRKTFDKVKYKKIVIFSSFKILTKQ</sequence>
<gene>
    <name evidence="2" type="ORF">RFI_14054</name>
</gene>
<reference evidence="2 3" key="1">
    <citation type="journal article" date="2013" name="Curr. Biol.">
        <title>The Genome of the Foraminiferan Reticulomyxa filosa.</title>
        <authorList>
            <person name="Glockner G."/>
            <person name="Hulsmann N."/>
            <person name="Schleicher M."/>
            <person name="Noegel A.A."/>
            <person name="Eichinger L."/>
            <person name="Gallinger C."/>
            <person name="Pawlowski J."/>
            <person name="Sierra R."/>
            <person name="Euteneuer U."/>
            <person name="Pillet L."/>
            <person name="Moustafa A."/>
            <person name="Platzer M."/>
            <person name="Groth M."/>
            <person name="Szafranski K."/>
            <person name="Schliwa M."/>
        </authorList>
    </citation>
    <scope>NUCLEOTIDE SEQUENCE [LARGE SCALE GENOMIC DNA]</scope>
</reference>
<keyword evidence="1" id="KW-0732">Signal</keyword>
<protein>
    <submittedName>
        <fullName evidence="2">Uncharacterized protein</fullName>
    </submittedName>
</protein>
<feature type="chain" id="PRO_5004975786" evidence="1">
    <location>
        <begin position="28"/>
        <end position="423"/>
    </location>
</feature>
<comment type="caution">
    <text evidence="2">The sequence shown here is derived from an EMBL/GenBank/DDBJ whole genome shotgun (WGS) entry which is preliminary data.</text>
</comment>
<dbReference type="Proteomes" id="UP000023152">
    <property type="component" value="Unassembled WGS sequence"/>
</dbReference>
<evidence type="ECO:0000313" key="3">
    <source>
        <dbReference type="Proteomes" id="UP000023152"/>
    </source>
</evidence>
<name>X6NB47_RETFI</name>